<dbReference type="Gene3D" id="1.25.60.10">
    <property type="entry name" value="MgtE N-terminal domain-like"/>
    <property type="match status" value="1"/>
</dbReference>
<keyword evidence="1" id="KW-0129">CBS domain</keyword>
<dbReference type="SUPFAM" id="SSF50346">
    <property type="entry name" value="PRC-barrel domain"/>
    <property type="match status" value="1"/>
</dbReference>
<dbReference type="Proteomes" id="UP000624709">
    <property type="component" value="Unassembled WGS sequence"/>
</dbReference>
<dbReference type="InterPro" id="IPR006669">
    <property type="entry name" value="MgtE_transporter"/>
</dbReference>
<keyword evidence="4" id="KW-1185">Reference proteome</keyword>
<name>A0ABQ4BKR5_9ACTN</name>
<dbReference type="Gene3D" id="3.10.580.10">
    <property type="entry name" value="CBS-domain"/>
    <property type="match status" value="1"/>
</dbReference>
<dbReference type="EMBL" id="BOMS01000122">
    <property type="protein sequence ID" value="GIE71269.1"/>
    <property type="molecule type" value="Genomic_DNA"/>
</dbReference>
<dbReference type="Pfam" id="PF00571">
    <property type="entry name" value="CBS"/>
    <property type="match status" value="2"/>
</dbReference>
<dbReference type="InterPro" id="IPR046342">
    <property type="entry name" value="CBS_dom_sf"/>
</dbReference>
<dbReference type="PANTHER" id="PTHR43773:SF1">
    <property type="entry name" value="MAGNESIUM TRANSPORTER MGTE"/>
    <property type="match status" value="1"/>
</dbReference>
<feature type="domain" description="CBS" evidence="2">
    <location>
        <begin position="355"/>
        <end position="413"/>
    </location>
</feature>
<dbReference type="SUPFAM" id="SSF54631">
    <property type="entry name" value="CBS-domain pair"/>
    <property type="match status" value="1"/>
</dbReference>
<dbReference type="InterPro" id="IPR011033">
    <property type="entry name" value="PRC_barrel-like_sf"/>
</dbReference>
<dbReference type="InterPro" id="IPR000644">
    <property type="entry name" value="CBS_dom"/>
</dbReference>
<dbReference type="PROSITE" id="PS51371">
    <property type="entry name" value="CBS"/>
    <property type="match status" value="1"/>
</dbReference>
<accession>A0ABQ4BKR5</accession>
<dbReference type="CDD" id="cd04606">
    <property type="entry name" value="CBS_pair_Mg_transporter"/>
    <property type="match status" value="1"/>
</dbReference>
<dbReference type="Pfam" id="PF03448">
    <property type="entry name" value="MgtE_N"/>
    <property type="match status" value="1"/>
</dbReference>
<comment type="caution">
    <text evidence="3">The sequence shown here is derived from an EMBL/GenBank/DDBJ whole genome shotgun (WGS) entry which is preliminary data.</text>
</comment>
<dbReference type="SUPFAM" id="SSF158791">
    <property type="entry name" value="MgtE N-terminal domain-like"/>
    <property type="match status" value="1"/>
</dbReference>
<evidence type="ECO:0000259" key="2">
    <source>
        <dbReference type="PROSITE" id="PS51371"/>
    </source>
</evidence>
<gene>
    <name evidence="3" type="ORF">Apa02nite_073770</name>
</gene>
<protein>
    <submittedName>
        <fullName evidence="3">Magnesium transporter</fullName>
    </submittedName>
</protein>
<evidence type="ECO:0000313" key="3">
    <source>
        <dbReference type="EMBL" id="GIE71269.1"/>
    </source>
</evidence>
<dbReference type="InterPro" id="IPR038076">
    <property type="entry name" value="MgtE_N_sf"/>
</dbReference>
<dbReference type="SMART" id="SM00924">
    <property type="entry name" value="MgtE_N"/>
    <property type="match status" value="1"/>
</dbReference>
<evidence type="ECO:0000256" key="1">
    <source>
        <dbReference type="PROSITE-ProRule" id="PRU00703"/>
    </source>
</evidence>
<sequence>MGTRVYLARLAGLPVFDPNGDRVGRVRDAVVRLRTTNRPPQIVGLVAEMALRRRIFLPVGRITSMDSEAVVLASGALNLRRFEKRPNELLALEDLLDRRVTVVPEQEGGEENDAVVVDIGMDLNRNTEWMVTRVAVRAHTGRLARRGHIYQVEYNRVRGLVGPTDTQGTSNLIALLEQMRPADMANALQDLPDARRNEVAAALDDRRLADVLEELPEHDQVEILIQLDRERAADVLERMDPDDAADLLAELPKTEQIVLLDLMEPEEAAPVRQLMSYRPGTAGSVMTSEPVILTPDATVAEALARIREPELSPVVAAQVFVARAPSDTPTGKYLGMVHFQRLLREPPSTIVGGLVDSGIEPLRPHLTLHEITRRMATYDLVAMPVVDGTHRLLGAVTVDDVLDHSLPRDWRDRDADAHEDEDLEP</sequence>
<organism evidence="3 4">
    <name type="scientific">Actinoplanes palleronii</name>
    <dbReference type="NCBI Taxonomy" id="113570"/>
    <lineage>
        <taxon>Bacteria</taxon>
        <taxon>Bacillati</taxon>
        <taxon>Actinomycetota</taxon>
        <taxon>Actinomycetes</taxon>
        <taxon>Micromonosporales</taxon>
        <taxon>Micromonosporaceae</taxon>
        <taxon>Actinoplanes</taxon>
    </lineage>
</organism>
<dbReference type="PANTHER" id="PTHR43773">
    <property type="entry name" value="MAGNESIUM TRANSPORTER MGTE"/>
    <property type="match status" value="1"/>
</dbReference>
<dbReference type="InterPro" id="IPR058838">
    <property type="entry name" value="SH3_actinomycetes"/>
</dbReference>
<dbReference type="Pfam" id="PF26205">
    <property type="entry name" value="SH3_actinomycetes"/>
    <property type="match status" value="1"/>
</dbReference>
<evidence type="ECO:0000313" key="4">
    <source>
        <dbReference type="Proteomes" id="UP000624709"/>
    </source>
</evidence>
<reference evidence="3 4" key="1">
    <citation type="submission" date="2021-01" db="EMBL/GenBank/DDBJ databases">
        <title>Whole genome shotgun sequence of Actinoplanes palleronii NBRC 14916.</title>
        <authorList>
            <person name="Komaki H."/>
            <person name="Tamura T."/>
        </authorList>
    </citation>
    <scope>NUCLEOTIDE SEQUENCE [LARGE SCALE GENOMIC DNA]</scope>
    <source>
        <strain evidence="3 4">NBRC 14916</strain>
    </source>
</reference>
<dbReference type="InterPro" id="IPR006668">
    <property type="entry name" value="Mg_transptr_MgtE_intracell_dom"/>
</dbReference>
<proteinExistence type="predicted"/>